<dbReference type="EMBL" id="KX241618">
    <property type="protein sequence ID" value="ANT45296.1"/>
    <property type="molecule type" value="Genomic_DNA"/>
</dbReference>
<dbReference type="Proteomes" id="UP000223047">
    <property type="component" value="Segment"/>
</dbReference>
<protein>
    <submittedName>
        <fullName evidence="1">Uncharacterized protein</fullName>
    </submittedName>
</protein>
<name>A0A1X9IAS7_9CAUD</name>
<reference evidence="1 2" key="1">
    <citation type="submission" date="2016-05" db="EMBL/GenBank/DDBJ databases">
        <title>A Novel Xanthomonas Oryzae pv. Oryzae Phage Xoo-sp2 as Possible Biocontrol Agent in Plant.</title>
        <authorList>
            <person name="Dong Z."/>
            <person name="Liu J."/>
            <person name="Peng D."/>
        </authorList>
    </citation>
    <scope>NUCLEOTIDE SEQUENCE [LARGE SCALE GENOMIC DNA]</scope>
</reference>
<evidence type="ECO:0000313" key="1">
    <source>
        <dbReference type="EMBL" id="ANT45296.1"/>
    </source>
</evidence>
<sequence>MKVKHWFAWAALMLLTGGAKSPLRVMEEGRPYRIVRHGRRITIERIEEVKPIEAARRFEVGQRVVSGSSSGFHRGAHGEVKFQEPNFEGRVWVLRDGASSPCFYYPHELELESEVGA</sequence>
<evidence type="ECO:0000313" key="2">
    <source>
        <dbReference type="Proteomes" id="UP000223047"/>
    </source>
</evidence>
<accession>A0A1X9IAS7</accession>
<gene>
    <name evidence="1" type="ORF">Xoosp2_74</name>
</gene>
<organism evidence="1 2">
    <name type="scientific">Xanthomonas phage Xoo-sp2</name>
    <dbReference type="NCBI Taxonomy" id="1852622"/>
    <lineage>
        <taxon>Viruses</taxon>
        <taxon>Duplodnaviria</taxon>
        <taxon>Heunggongvirae</taxon>
        <taxon>Uroviricota</taxon>
        <taxon>Caudoviricetes</taxon>
        <taxon>Mesyanzhinovviridae</taxon>
        <taxon>Bradleyvirinae</taxon>
        <taxon>Xooduovirus</taxon>
        <taxon>Xooduovirus Xoosp2</taxon>
    </lineage>
</organism>
<proteinExistence type="predicted"/>
<keyword evidence="2" id="KW-1185">Reference proteome</keyword>